<sequence length="534" mass="62662">MRYFIKLPDAEDHENHVMGEAVRIRETVDDRIVKKMEKLSGQGVRKCEEMNRHLESFVINDLFKGRRQPAKTMRRFYPTNKDIANAILREKTRQCHSKADQENLEHLVRKWKEKSPDDFFHYRRFQEDTSKEGTAQNILFVFQSKDQQRLLRRYGNQMCLIDATYRTTRYALPLFFLCVRINVSYQVVAAFVTQNEDAPSIAEALRIVQQWNPDCHPKYFMVDFDTAEMAILEEVFSEGVVLLCDFHREKAWGEWTSKNDNGSYIWKSNEKLRRWFDNVWLPEKERWCVAYRKEDFIIAVNTNNGLERQNEALKYQYLGGYRNCSFSEMLTVVITRFLTDSYTKYITRNVRGSYGYRVYNDAILNFLRNRPSSVVDHVHQRLGTASDESAILKIEECVGQHGTFVVKSGSSVDKSYTIKFGTETTFPTFDCDDWRRNRLPCKHICAVFLSKSEWGWERLSPLCTQNPLLSLDELCISSSPPSADCKNTERVTLYRARVPRQKTLISEKRKCRLVLMPSPPEGETRRQCSWQSVG</sequence>
<dbReference type="Proteomes" id="UP000001593">
    <property type="component" value="Unassembled WGS sequence"/>
</dbReference>
<dbReference type="GO" id="GO:0003700">
    <property type="term" value="F:DNA-binding transcription factor activity"/>
    <property type="evidence" value="ECO:0007669"/>
    <property type="project" value="InterPro"/>
</dbReference>
<keyword evidence="4" id="KW-1185">Reference proteome</keyword>
<feature type="domain" description="SWIM-type" evidence="2">
    <location>
        <begin position="416"/>
        <end position="452"/>
    </location>
</feature>
<protein>
    <recommendedName>
        <fullName evidence="2">SWIM-type domain-containing protein</fullName>
    </recommendedName>
</protein>
<dbReference type="HOGENOM" id="CLU_510307_0_0_1"/>
<reference evidence="3 4" key="1">
    <citation type="journal article" date="2007" name="Science">
        <title>Sea anemone genome reveals ancestral eumetazoan gene repertoire and genomic organization.</title>
        <authorList>
            <person name="Putnam N.H."/>
            <person name="Srivastava M."/>
            <person name="Hellsten U."/>
            <person name="Dirks B."/>
            <person name="Chapman J."/>
            <person name="Salamov A."/>
            <person name="Terry A."/>
            <person name="Shapiro H."/>
            <person name="Lindquist E."/>
            <person name="Kapitonov V.V."/>
            <person name="Jurka J."/>
            <person name="Genikhovich G."/>
            <person name="Grigoriev I.V."/>
            <person name="Lucas S.M."/>
            <person name="Steele R.E."/>
            <person name="Finnerty J.R."/>
            <person name="Technau U."/>
            <person name="Martindale M.Q."/>
            <person name="Rokhsar D.S."/>
        </authorList>
    </citation>
    <scope>NUCLEOTIDE SEQUENCE [LARGE SCALE GENOMIC DNA]</scope>
    <source>
        <strain evidence="4">CH2 X CH6</strain>
    </source>
</reference>
<dbReference type="InterPro" id="IPR029309">
    <property type="entry name" value="CaRF"/>
</dbReference>
<proteinExistence type="predicted"/>
<keyword evidence="1" id="KW-0479">Metal-binding</keyword>
<name>A7T018_NEMVE</name>
<dbReference type="OMA" id="ECRFNST"/>
<dbReference type="PANTHER" id="PTHR47456">
    <property type="entry name" value="PHD-TYPE DOMAIN-CONTAINING PROTEIN"/>
    <property type="match status" value="1"/>
</dbReference>
<dbReference type="PhylomeDB" id="A7T018"/>
<dbReference type="EMBL" id="DS469994">
    <property type="protein sequence ID" value="EDO30694.1"/>
    <property type="molecule type" value="Genomic_DNA"/>
</dbReference>
<dbReference type="Pfam" id="PF21056">
    <property type="entry name" value="ZSWIM1-3_RNaseH-like"/>
    <property type="match status" value="1"/>
</dbReference>
<dbReference type="GO" id="GO:0008270">
    <property type="term" value="F:zinc ion binding"/>
    <property type="evidence" value="ECO:0007669"/>
    <property type="project" value="UniProtKB-KW"/>
</dbReference>
<dbReference type="Pfam" id="PF04434">
    <property type="entry name" value="SWIM"/>
    <property type="match status" value="1"/>
</dbReference>
<gene>
    <name evidence="3" type="ORF">NEMVEDRAFT_v1g220217</name>
</gene>
<evidence type="ECO:0000259" key="2">
    <source>
        <dbReference type="PROSITE" id="PS50966"/>
    </source>
</evidence>
<dbReference type="Pfam" id="PF15299">
    <property type="entry name" value="ALS2CR8"/>
    <property type="match status" value="1"/>
</dbReference>
<dbReference type="eggNOG" id="ENOG502S0W1">
    <property type="taxonomic scope" value="Eukaryota"/>
</dbReference>
<evidence type="ECO:0000313" key="3">
    <source>
        <dbReference type="EMBL" id="EDO30694.1"/>
    </source>
</evidence>
<organism evidence="3 4">
    <name type="scientific">Nematostella vectensis</name>
    <name type="common">Starlet sea anemone</name>
    <dbReference type="NCBI Taxonomy" id="45351"/>
    <lineage>
        <taxon>Eukaryota</taxon>
        <taxon>Metazoa</taxon>
        <taxon>Cnidaria</taxon>
        <taxon>Anthozoa</taxon>
        <taxon>Hexacorallia</taxon>
        <taxon>Actiniaria</taxon>
        <taxon>Edwardsiidae</taxon>
        <taxon>Nematostella</taxon>
    </lineage>
</organism>
<dbReference type="PANTHER" id="PTHR47456:SF4">
    <property type="entry name" value="SWIM-TYPE DOMAIN-CONTAINING PROTEIN"/>
    <property type="match status" value="1"/>
</dbReference>
<keyword evidence="1" id="KW-0863">Zinc-finger</keyword>
<keyword evidence="1" id="KW-0862">Zinc</keyword>
<accession>A7T018</accession>
<dbReference type="PROSITE" id="PS50966">
    <property type="entry name" value="ZF_SWIM"/>
    <property type="match status" value="1"/>
</dbReference>
<dbReference type="InParanoid" id="A7T018"/>
<dbReference type="AlphaFoldDB" id="A7T018"/>
<dbReference type="InterPro" id="IPR007527">
    <property type="entry name" value="Znf_SWIM"/>
</dbReference>
<evidence type="ECO:0000313" key="4">
    <source>
        <dbReference type="Proteomes" id="UP000001593"/>
    </source>
</evidence>
<dbReference type="InterPro" id="IPR048324">
    <property type="entry name" value="ZSWIM1-3_RNaseH-like"/>
</dbReference>
<evidence type="ECO:0000256" key="1">
    <source>
        <dbReference type="PROSITE-ProRule" id="PRU00325"/>
    </source>
</evidence>
<dbReference type="STRING" id="45351.A7T018"/>